<evidence type="ECO:0000313" key="2">
    <source>
        <dbReference type="EMBL" id="TYS69750.1"/>
    </source>
</evidence>
<dbReference type="Pfam" id="PF01797">
    <property type="entry name" value="Y1_Tnp"/>
    <property type="match status" value="1"/>
</dbReference>
<dbReference type="RefSeq" id="WP_148987311.1">
    <property type="nucleotide sequence ID" value="NZ_VTEV01000002.1"/>
</dbReference>
<proteinExistence type="predicted"/>
<dbReference type="InterPro" id="IPR002686">
    <property type="entry name" value="Transposase_17"/>
</dbReference>
<reference evidence="2 3" key="1">
    <citation type="submission" date="2019-08" db="EMBL/GenBank/DDBJ databases">
        <title>Bacillus genomes from the desert of Cuatro Cienegas, Coahuila.</title>
        <authorList>
            <person name="Olmedo-Alvarez G."/>
        </authorList>
    </citation>
    <scope>NUCLEOTIDE SEQUENCE [LARGE SCALE GENOMIC DNA]</scope>
    <source>
        <strain evidence="2 3">CH28_1T</strain>
    </source>
</reference>
<organism evidence="2 3">
    <name type="scientific">Sutcliffiella horikoshii</name>
    <dbReference type="NCBI Taxonomy" id="79883"/>
    <lineage>
        <taxon>Bacteria</taxon>
        <taxon>Bacillati</taxon>
        <taxon>Bacillota</taxon>
        <taxon>Bacilli</taxon>
        <taxon>Bacillales</taxon>
        <taxon>Bacillaceae</taxon>
        <taxon>Sutcliffiella</taxon>
    </lineage>
</organism>
<dbReference type="Gene3D" id="3.30.70.1290">
    <property type="entry name" value="Transposase IS200-like"/>
    <property type="match status" value="1"/>
</dbReference>
<protein>
    <submittedName>
        <fullName evidence="2">Transposase</fullName>
    </submittedName>
</protein>
<dbReference type="EMBL" id="VTEV01000002">
    <property type="protein sequence ID" value="TYS69750.1"/>
    <property type="molecule type" value="Genomic_DNA"/>
</dbReference>
<evidence type="ECO:0000259" key="1">
    <source>
        <dbReference type="SMART" id="SM01321"/>
    </source>
</evidence>
<accession>A0A5D4T246</accession>
<dbReference type="PANTHER" id="PTHR34322">
    <property type="entry name" value="TRANSPOSASE, Y1_TNP DOMAIN-CONTAINING"/>
    <property type="match status" value="1"/>
</dbReference>
<dbReference type="GO" id="GO:0004803">
    <property type="term" value="F:transposase activity"/>
    <property type="evidence" value="ECO:0007669"/>
    <property type="project" value="InterPro"/>
</dbReference>
<evidence type="ECO:0000313" key="3">
    <source>
        <dbReference type="Proteomes" id="UP000322524"/>
    </source>
</evidence>
<dbReference type="SMART" id="SM01321">
    <property type="entry name" value="Y1_Tnp"/>
    <property type="match status" value="1"/>
</dbReference>
<sequence length="259" mass="30365">MPRKPREKSSSNIYHIIWRGANKQDIFHDDEDRIKFQDTLEKYHQKSKITILGWCLMSNHIHLLIKEGIEDISVTMKRIGVSYALYYNRKYYTVGHLFQDRFNSEKVENDSYLLTVTRYIHQNPTKAGMVQKPDQWKWSSCRGYYGQDSPNGNMLNTSYVLKLFSHDPLTARISFKEYNEKTNTDQCLEEPTKIKRKLNDRDAKTAIKTILGTIEIPQVKSLPREKRLPLLRKIKRIEGISQRQAARILGISANLIFKA</sequence>
<dbReference type="AlphaFoldDB" id="A0A5D4T246"/>
<dbReference type="OrthoDB" id="9788881at2"/>
<feature type="domain" description="Transposase IS200-like" evidence="1">
    <location>
        <begin position="9"/>
        <end position="123"/>
    </location>
</feature>
<comment type="caution">
    <text evidence="2">The sequence shown here is derived from an EMBL/GenBank/DDBJ whole genome shotgun (WGS) entry which is preliminary data.</text>
</comment>
<dbReference type="GO" id="GO:0006313">
    <property type="term" value="P:DNA transposition"/>
    <property type="evidence" value="ECO:0007669"/>
    <property type="project" value="InterPro"/>
</dbReference>
<dbReference type="InterPro" id="IPR036515">
    <property type="entry name" value="Transposase_17_sf"/>
</dbReference>
<dbReference type="GO" id="GO:0003677">
    <property type="term" value="F:DNA binding"/>
    <property type="evidence" value="ECO:0007669"/>
    <property type="project" value="InterPro"/>
</dbReference>
<dbReference type="PANTHER" id="PTHR34322:SF2">
    <property type="entry name" value="TRANSPOSASE IS200-LIKE DOMAIN-CONTAINING PROTEIN"/>
    <property type="match status" value="1"/>
</dbReference>
<gene>
    <name evidence="2" type="ORF">FZC76_05810</name>
</gene>
<dbReference type="Proteomes" id="UP000322524">
    <property type="component" value="Unassembled WGS sequence"/>
</dbReference>
<dbReference type="SUPFAM" id="SSF143422">
    <property type="entry name" value="Transposase IS200-like"/>
    <property type="match status" value="1"/>
</dbReference>
<name>A0A5D4T246_9BACI</name>